<feature type="compositionally biased region" description="Pro residues" evidence="1">
    <location>
        <begin position="314"/>
        <end position="325"/>
    </location>
</feature>
<dbReference type="EMBL" id="JAPDMQ010000018">
    <property type="protein sequence ID" value="KAK0540139.1"/>
    <property type="molecule type" value="Genomic_DNA"/>
</dbReference>
<feature type="compositionally biased region" description="Basic and acidic residues" evidence="1">
    <location>
        <begin position="289"/>
        <end position="302"/>
    </location>
</feature>
<feature type="region of interest" description="Disordered" evidence="1">
    <location>
        <begin position="184"/>
        <end position="353"/>
    </location>
</feature>
<feature type="compositionally biased region" description="Gly residues" evidence="1">
    <location>
        <begin position="189"/>
        <end position="201"/>
    </location>
</feature>
<gene>
    <name evidence="2" type="ORF">OC842_000621</name>
</gene>
<feature type="compositionally biased region" description="Low complexity" evidence="1">
    <location>
        <begin position="202"/>
        <end position="213"/>
    </location>
</feature>
<protein>
    <recommendedName>
        <fullName evidence="4">PB1 domain-containing protein</fullName>
    </recommendedName>
</protein>
<evidence type="ECO:0000256" key="1">
    <source>
        <dbReference type="SAM" id="MobiDB-lite"/>
    </source>
</evidence>
<feature type="compositionally biased region" description="Basic and acidic residues" evidence="1">
    <location>
        <begin position="127"/>
        <end position="143"/>
    </location>
</feature>
<dbReference type="Proteomes" id="UP001176521">
    <property type="component" value="Unassembled WGS sequence"/>
</dbReference>
<sequence>MAAVERGAPRLRIKCRLHPCHAYRILDLPAAADDPPSSAPTLDDVQQRAAAAWHLPSSAGLLLAALDAEGDEIALLEQREWEAFLRSLSPHAALVRLCLARDPRSGFAQQQPSSSTSAARDQASEEAQQKERQRQRKSAMDERNDALASAFSSMLANARSTETVASRSRDYANRFYSFTRAQFPQDGASAGGAASGSGSGSGATAAGAQASSVAEERAPEAEMDELERKRQAWKARGDQLYGNLVAPPARHGALAAPEQGEGRETSEEAAAQAEAEQVAPPPPPPPNESTERQQGEGRDEQAHGSSVEGSSDPAPAPAPTPAPRPARPKRPVEEVNQELNSAWDSMLARMRGG</sequence>
<accession>A0AAN6JPC4</accession>
<feature type="region of interest" description="Disordered" evidence="1">
    <location>
        <begin position="105"/>
        <end position="143"/>
    </location>
</feature>
<name>A0AAN6JPC4_9BASI</name>
<feature type="compositionally biased region" description="Low complexity" evidence="1">
    <location>
        <begin position="268"/>
        <end position="278"/>
    </location>
</feature>
<proteinExistence type="predicted"/>
<evidence type="ECO:0000313" key="2">
    <source>
        <dbReference type="EMBL" id="KAK0540139.1"/>
    </source>
</evidence>
<evidence type="ECO:0000313" key="3">
    <source>
        <dbReference type="Proteomes" id="UP001176521"/>
    </source>
</evidence>
<keyword evidence="3" id="KW-1185">Reference proteome</keyword>
<evidence type="ECO:0008006" key="4">
    <source>
        <dbReference type="Google" id="ProtNLM"/>
    </source>
</evidence>
<comment type="caution">
    <text evidence="2">The sequence shown here is derived from an EMBL/GenBank/DDBJ whole genome shotgun (WGS) entry which is preliminary data.</text>
</comment>
<dbReference type="AlphaFoldDB" id="A0AAN6JPC4"/>
<organism evidence="2 3">
    <name type="scientific">Tilletia horrida</name>
    <dbReference type="NCBI Taxonomy" id="155126"/>
    <lineage>
        <taxon>Eukaryota</taxon>
        <taxon>Fungi</taxon>
        <taxon>Dikarya</taxon>
        <taxon>Basidiomycota</taxon>
        <taxon>Ustilaginomycotina</taxon>
        <taxon>Exobasidiomycetes</taxon>
        <taxon>Tilletiales</taxon>
        <taxon>Tilletiaceae</taxon>
        <taxon>Tilletia</taxon>
    </lineage>
</organism>
<reference evidence="2" key="1">
    <citation type="journal article" date="2023" name="PhytoFront">
        <title>Draft Genome Resources of Seven Strains of Tilletia horrida, Causal Agent of Kernel Smut of Rice.</title>
        <authorList>
            <person name="Khanal S."/>
            <person name="Antony Babu S."/>
            <person name="Zhou X.G."/>
        </authorList>
    </citation>
    <scope>NUCLEOTIDE SEQUENCE</scope>
    <source>
        <strain evidence="2">TX3</strain>
    </source>
</reference>
<feature type="compositionally biased region" description="Low complexity" evidence="1">
    <location>
        <begin position="108"/>
        <end position="119"/>
    </location>
</feature>
<feature type="compositionally biased region" description="Basic and acidic residues" evidence="1">
    <location>
        <begin position="214"/>
        <end position="230"/>
    </location>
</feature>